<keyword evidence="1" id="KW-1133">Transmembrane helix</keyword>
<dbReference type="Pfam" id="PF12679">
    <property type="entry name" value="ABC2_membrane_2"/>
    <property type="match status" value="1"/>
</dbReference>
<feature type="transmembrane region" description="Helical" evidence="1">
    <location>
        <begin position="20"/>
        <end position="41"/>
    </location>
</feature>
<reference evidence="2 5" key="1">
    <citation type="submission" date="2015-09" db="EMBL/GenBank/DDBJ databases">
        <authorList>
            <consortium name="Pathogen Informatics"/>
        </authorList>
    </citation>
    <scope>NUCLEOTIDE SEQUENCE [LARGE SCALE GENOMIC DNA]</scope>
    <source>
        <strain evidence="2 5">2789STDY5608872</strain>
    </source>
</reference>
<feature type="transmembrane region" description="Helical" evidence="1">
    <location>
        <begin position="436"/>
        <end position="458"/>
    </location>
</feature>
<feature type="transmembrane region" description="Helical" evidence="1">
    <location>
        <begin position="211"/>
        <end position="235"/>
    </location>
</feature>
<dbReference type="PANTHER" id="PTHR43471:SF14">
    <property type="entry name" value="ABC-2 TYPE TRANSPORT SYSTEM PERMEASE PROTEIN"/>
    <property type="match status" value="1"/>
</dbReference>
<dbReference type="GO" id="GO:0140359">
    <property type="term" value="F:ABC-type transporter activity"/>
    <property type="evidence" value="ECO:0007669"/>
    <property type="project" value="InterPro"/>
</dbReference>
<dbReference type="EMBL" id="JAQMPX010000023">
    <property type="protein sequence ID" value="MDB9137499.1"/>
    <property type="molecule type" value="Genomic_DNA"/>
</dbReference>
<dbReference type="Proteomes" id="UP001211522">
    <property type="component" value="Unassembled WGS sequence"/>
</dbReference>
<evidence type="ECO:0000313" key="6">
    <source>
        <dbReference type="Proteomes" id="UP000315827"/>
    </source>
</evidence>
<evidence type="ECO:0000256" key="1">
    <source>
        <dbReference type="SAM" id="Phobius"/>
    </source>
</evidence>
<evidence type="ECO:0000313" key="2">
    <source>
        <dbReference type="EMBL" id="CUM82779.1"/>
    </source>
</evidence>
<dbReference type="AlphaFoldDB" id="A0A173RYZ0"/>
<feature type="transmembrane region" description="Helical" evidence="1">
    <location>
        <begin position="177"/>
        <end position="199"/>
    </location>
</feature>
<reference evidence="4 6" key="2">
    <citation type="submission" date="2019-07" db="EMBL/GenBank/DDBJ databases">
        <title>Genome sequencing of Parabacteroides distasonis iSURF_7.</title>
        <authorList>
            <person name="Degefu H.N."/>
            <person name="Ruoff K.L."/>
            <person name="Price C.E."/>
            <person name="Valls R.A."/>
            <person name="O'Toole G.A."/>
        </authorList>
    </citation>
    <scope>NUCLEOTIDE SEQUENCE [LARGE SCALE GENOMIC DNA]</scope>
    <source>
        <strain evidence="4 6">CFPLTA003_1B</strain>
    </source>
</reference>
<dbReference type="Proteomes" id="UP000315827">
    <property type="component" value="Unassembled WGS sequence"/>
</dbReference>
<protein>
    <submittedName>
        <fullName evidence="3">ABC transporter permease subunit</fullName>
    </submittedName>
    <submittedName>
        <fullName evidence="2">ABC-type transport system involved in multi-copper enzyme maturation, permease component</fullName>
    </submittedName>
</protein>
<dbReference type="PANTHER" id="PTHR43471">
    <property type="entry name" value="ABC TRANSPORTER PERMEASE"/>
    <property type="match status" value="1"/>
</dbReference>
<dbReference type="Proteomes" id="UP000095591">
    <property type="component" value="Unassembled WGS sequence"/>
</dbReference>
<dbReference type="RefSeq" id="WP_057318802.1">
    <property type="nucleotide sequence ID" value="NZ_BAABYH010000001.1"/>
</dbReference>
<reference evidence="3" key="3">
    <citation type="submission" date="2023-01" db="EMBL/GenBank/DDBJ databases">
        <title>Human gut microbiome strain richness.</title>
        <authorList>
            <person name="Chen-Liaw A."/>
        </authorList>
    </citation>
    <scope>NUCLEOTIDE SEQUENCE</scope>
    <source>
        <strain evidence="3">D35st1_E5_D35t1_190705</strain>
    </source>
</reference>
<dbReference type="EMBL" id="CYXP01000001">
    <property type="protein sequence ID" value="CUM82779.1"/>
    <property type="molecule type" value="Genomic_DNA"/>
</dbReference>
<proteinExistence type="predicted"/>
<organism evidence="2 5">
    <name type="scientific">Parabacteroides distasonis</name>
    <dbReference type="NCBI Taxonomy" id="823"/>
    <lineage>
        <taxon>Bacteria</taxon>
        <taxon>Pseudomonadati</taxon>
        <taxon>Bacteroidota</taxon>
        <taxon>Bacteroidia</taxon>
        <taxon>Bacteroidales</taxon>
        <taxon>Tannerellaceae</taxon>
        <taxon>Parabacteroides</taxon>
    </lineage>
</organism>
<dbReference type="GO" id="GO:0005886">
    <property type="term" value="C:plasma membrane"/>
    <property type="evidence" value="ECO:0007669"/>
    <property type="project" value="UniProtKB-SubCell"/>
</dbReference>
<evidence type="ECO:0000313" key="4">
    <source>
        <dbReference type="EMBL" id="TWV62182.1"/>
    </source>
</evidence>
<name>A0A173RYZ0_PARDI</name>
<evidence type="ECO:0000313" key="5">
    <source>
        <dbReference type="Proteomes" id="UP000095591"/>
    </source>
</evidence>
<dbReference type="EMBL" id="VOHW01000004">
    <property type="protein sequence ID" value="TWV62182.1"/>
    <property type="molecule type" value="Genomic_DNA"/>
</dbReference>
<sequence>MIYDSFLLYRHEVSRLSRSLRFRVSFVLIGLLFAGGSRLFVSFYTEQQATYRQLEEDEERRDRELSENLTNYANSLRIFRYSPRTDGFLYSCKEEEMVNTIQYNVWNAGGLEIEQGMLNPLLDAKSSVDWTFIVSIFISFIALLFSYDSICGEKRDKVLGYLLSYPISRRNYWISKILSHISVVMLLLLGGIFVGLLALGNMLPSIYTPSLIYKILGFIGISFLLISLCTCFGLFASVMTRHSSVSLLMCVSFWLFGTIIIPNSATFWGDVLYPSPLLRDIAQKVEEEESRLTKEAPPGSMAQERDDPFYPYHERRATLFMKKKEVREKSYRDYYECLIRQFEGVRRLTLLSPTVQYERAMEALLGGGHLRFQKNWRDLQAFQLTFLAWFKQKDAEDPESPHWYNPYEDVSTSRKSFDIKEAPRYQERSVPLKERLALIGLYALTTFFFIALLVWGGFRLLEKYDVR</sequence>
<feature type="transmembrane region" description="Helical" evidence="1">
    <location>
        <begin position="247"/>
        <end position="268"/>
    </location>
</feature>
<keyword evidence="1" id="KW-0472">Membrane</keyword>
<keyword evidence="1" id="KW-0812">Transmembrane</keyword>
<feature type="transmembrane region" description="Helical" evidence="1">
    <location>
        <begin position="130"/>
        <end position="147"/>
    </location>
</feature>
<evidence type="ECO:0000313" key="3">
    <source>
        <dbReference type="EMBL" id="MDB9137499.1"/>
    </source>
</evidence>
<gene>
    <name evidence="2" type="ORF">ERS852429_00769</name>
    <name evidence="4" type="ORF">FSA05_08795</name>
    <name evidence="3" type="ORF">PN612_03115</name>
</gene>
<accession>A0A173RYZ0</accession>